<dbReference type="EMBL" id="JACHFD010000020">
    <property type="protein sequence ID" value="MBB5353080.1"/>
    <property type="molecule type" value="Genomic_DNA"/>
</dbReference>
<evidence type="ECO:0000313" key="7">
    <source>
        <dbReference type="EMBL" id="MBB5353080.1"/>
    </source>
</evidence>
<keyword evidence="4" id="KW-0106">Calcium</keyword>
<dbReference type="InterPro" id="IPR059100">
    <property type="entry name" value="TSP3_bac"/>
</dbReference>
<dbReference type="InterPro" id="IPR028974">
    <property type="entry name" value="TSP_type-3_rpt"/>
</dbReference>
<accession>A0A840VGX3</accession>
<comment type="caution">
    <text evidence="7">The sequence shown here is derived from an EMBL/GenBank/DDBJ whole genome shotgun (WGS) entry which is preliminary data.</text>
</comment>
<feature type="region of interest" description="Disordered" evidence="5">
    <location>
        <begin position="230"/>
        <end position="260"/>
    </location>
</feature>
<protein>
    <submittedName>
        <fullName evidence="7">Uncharacterized protein</fullName>
    </submittedName>
</protein>
<evidence type="ECO:0000256" key="1">
    <source>
        <dbReference type="ARBA" id="ARBA00004613"/>
    </source>
</evidence>
<dbReference type="Proteomes" id="UP000557717">
    <property type="component" value="Unassembled WGS sequence"/>
</dbReference>
<dbReference type="SUPFAM" id="SSF103647">
    <property type="entry name" value="TSP type-3 repeat"/>
    <property type="match status" value="1"/>
</dbReference>
<keyword evidence="3 6" id="KW-0732">Signal</keyword>
<dbReference type="Gene3D" id="4.10.1080.10">
    <property type="entry name" value="TSP type-3 repeat"/>
    <property type="match status" value="1"/>
</dbReference>
<proteinExistence type="predicted"/>
<name>A0A840VGX3_9BACT</name>
<dbReference type="Pfam" id="PF18884">
    <property type="entry name" value="TSP3_bac"/>
    <property type="match status" value="2"/>
</dbReference>
<evidence type="ECO:0000256" key="4">
    <source>
        <dbReference type="ARBA" id="ARBA00022837"/>
    </source>
</evidence>
<feature type="chain" id="PRO_5032966882" evidence="6">
    <location>
        <begin position="24"/>
        <end position="285"/>
    </location>
</feature>
<evidence type="ECO:0000256" key="3">
    <source>
        <dbReference type="ARBA" id="ARBA00022729"/>
    </source>
</evidence>
<keyword evidence="8" id="KW-1185">Reference proteome</keyword>
<evidence type="ECO:0000313" key="8">
    <source>
        <dbReference type="Proteomes" id="UP000557717"/>
    </source>
</evidence>
<feature type="signal peptide" evidence="6">
    <location>
        <begin position="1"/>
        <end position="23"/>
    </location>
</feature>
<comment type="subcellular location">
    <subcellularLocation>
        <location evidence="1">Secreted</location>
    </subcellularLocation>
</comment>
<keyword evidence="2" id="KW-0964">Secreted</keyword>
<reference evidence="7 8" key="1">
    <citation type="submission" date="2020-08" db="EMBL/GenBank/DDBJ databases">
        <title>Genomic Encyclopedia of Type Strains, Phase IV (KMG-IV): sequencing the most valuable type-strain genomes for metagenomic binning, comparative biology and taxonomic classification.</title>
        <authorList>
            <person name="Goeker M."/>
        </authorList>
    </citation>
    <scope>NUCLEOTIDE SEQUENCE [LARGE SCALE GENOMIC DNA]</scope>
    <source>
        <strain evidence="7 8">YC6886</strain>
    </source>
</reference>
<sequence length="285" mass="30157">MKVSRLGRVLIAGGCLSWSLASANPPEWWDTDPPVVNGETANPMGPANLGQAKWMAKRALETLMVTHPALAYEIEDQLVGPGRALSGWEKSSSDPALATEYAPLLVGQLKAISAPFYDGLHAAAEDWLSAELAANGTQDPANASFYYPWTANAADDSNHGIANLAQLKACFSLRFESLDSDGDGIPDWWETLHDLDPNLSTDGASDFNGDGLSNLEAYQLGIDTGNDDLDGDGVSNAQEILNGTDPWNPDSDGDGIPDGVDATPNVSDSLPFAAATSIQIWSPLD</sequence>
<dbReference type="RefSeq" id="WP_184020639.1">
    <property type="nucleotide sequence ID" value="NZ_JACHFD010000020.1"/>
</dbReference>
<dbReference type="GO" id="GO:0005509">
    <property type="term" value="F:calcium ion binding"/>
    <property type="evidence" value="ECO:0007669"/>
    <property type="project" value="InterPro"/>
</dbReference>
<dbReference type="AlphaFoldDB" id="A0A840VGX3"/>
<evidence type="ECO:0000256" key="5">
    <source>
        <dbReference type="SAM" id="MobiDB-lite"/>
    </source>
</evidence>
<evidence type="ECO:0000256" key="6">
    <source>
        <dbReference type="SAM" id="SignalP"/>
    </source>
</evidence>
<evidence type="ECO:0000256" key="2">
    <source>
        <dbReference type="ARBA" id="ARBA00022525"/>
    </source>
</evidence>
<gene>
    <name evidence="7" type="ORF">HNR46_003333</name>
</gene>
<organism evidence="7 8">
    <name type="scientific">Haloferula luteola</name>
    <dbReference type="NCBI Taxonomy" id="595692"/>
    <lineage>
        <taxon>Bacteria</taxon>
        <taxon>Pseudomonadati</taxon>
        <taxon>Verrucomicrobiota</taxon>
        <taxon>Verrucomicrobiia</taxon>
        <taxon>Verrucomicrobiales</taxon>
        <taxon>Verrucomicrobiaceae</taxon>
        <taxon>Haloferula</taxon>
    </lineage>
</organism>